<dbReference type="InterPro" id="IPR036188">
    <property type="entry name" value="FAD/NAD-bd_sf"/>
</dbReference>
<name>A0A4R7J8U0_9ACTN</name>
<dbReference type="PANTHER" id="PTHR43557:SF2">
    <property type="entry name" value="RIESKE DOMAIN-CONTAINING PROTEIN-RELATED"/>
    <property type="match status" value="1"/>
</dbReference>
<proteinExistence type="predicted"/>
<evidence type="ECO:0000259" key="5">
    <source>
        <dbReference type="Pfam" id="PF07992"/>
    </source>
</evidence>
<dbReference type="InterPro" id="IPR016156">
    <property type="entry name" value="FAD/NAD-linked_Rdtase_dimer_sf"/>
</dbReference>
<evidence type="ECO:0000256" key="3">
    <source>
        <dbReference type="ARBA" id="ARBA00022827"/>
    </source>
</evidence>
<keyword evidence="8" id="KW-1185">Reference proteome</keyword>
<accession>A0A4R7J8U0</accession>
<evidence type="ECO:0000259" key="6">
    <source>
        <dbReference type="Pfam" id="PF14759"/>
    </source>
</evidence>
<dbReference type="AlphaFoldDB" id="A0A4R7J8U0"/>
<keyword evidence="4" id="KW-0560">Oxidoreductase</keyword>
<evidence type="ECO:0000256" key="1">
    <source>
        <dbReference type="ARBA" id="ARBA00001974"/>
    </source>
</evidence>
<dbReference type="InterPro" id="IPR028202">
    <property type="entry name" value="Reductase_C"/>
</dbReference>
<dbReference type="InterPro" id="IPR023753">
    <property type="entry name" value="FAD/NAD-binding_dom"/>
</dbReference>
<keyword evidence="2" id="KW-0285">Flavoprotein</keyword>
<evidence type="ECO:0000256" key="2">
    <source>
        <dbReference type="ARBA" id="ARBA00022630"/>
    </source>
</evidence>
<dbReference type="GO" id="GO:0016651">
    <property type="term" value="F:oxidoreductase activity, acting on NAD(P)H"/>
    <property type="evidence" value="ECO:0007669"/>
    <property type="project" value="TreeGrafter"/>
</dbReference>
<dbReference type="Gene3D" id="3.30.390.30">
    <property type="match status" value="1"/>
</dbReference>
<feature type="domain" description="FAD/NAD(P)-binding" evidence="5">
    <location>
        <begin position="3"/>
        <end position="290"/>
    </location>
</feature>
<feature type="domain" description="Reductase C-terminal" evidence="6">
    <location>
        <begin position="309"/>
        <end position="385"/>
    </location>
</feature>
<dbReference type="SUPFAM" id="SSF55424">
    <property type="entry name" value="FAD/NAD-linked reductases, dimerisation (C-terminal) domain"/>
    <property type="match status" value="1"/>
</dbReference>
<keyword evidence="7" id="KW-0223">Dioxygenase</keyword>
<reference evidence="7 8" key="1">
    <citation type="submission" date="2019-03" db="EMBL/GenBank/DDBJ databases">
        <title>Genomic Encyclopedia of Archaeal and Bacterial Type Strains, Phase II (KMG-II): from individual species to whole genera.</title>
        <authorList>
            <person name="Goeker M."/>
        </authorList>
    </citation>
    <scope>NUCLEOTIDE SEQUENCE [LARGE SCALE GENOMIC DNA]</scope>
    <source>
        <strain evidence="7 8">DSM 24323</strain>
    </source>
</reference>
<evidence type="ECO:0000313" key="8">
    <source>
        <dbReference type="Proteomes" id="UP000295371"/>
    </source>
</evidence>
<dbReference type="InterPro" id="IPR050446">
    <property type="entry name" value="FAD-oxidoreductase/Apoptosis"/>
</dbReference>
<comment type="cofactor">
    <cofactor evidence="1">
        <name>FAD</name>
        <dbReference type="ChEBI" id="CHEBI:57692"/>
    </cofactor>
</comment>
<evidence type="ECO:0000313" key="7">
    <source>
        <dbReference type="EMBL" id="TDT33735.1"/>
    </source>
</evidence>
<protein>
    <submittedName>
        <fullName evidence="7">3-phenylpropionate/trans-cinnamate dioxygenase ferredoxin reductase subunit</fullName>
    </submittedName>
</protein>
<dbReference type="SUPFAM" id="SSF51905">
    <property type="entry name" value="FAD/NAD(P)-binding domain"/>
    <property type="match status" value="1"/>
</dbReference>
<dbReference type="OrthoDB" id="3568330at2"/>
<dbReference type="Proteomes" id="UP000295371">
    <property type="component" value="Unassembled WGS sequence"/>
</dbReference>
<keyword evidence="3" id="KW-0274">FAD</keyword>
<sequence length="387" mass="42293">MERIVIVGAGLTAAYAAETLREEGWDGELTVVGAEKLLPYPRPQLSKEVLQDTKEFHLQYEADFYADQNIEVITGAKATELDLHNRRVTLNEGRQLDYDGLLLATGASPRPLSVPGADRAYVLRTRADEQQLHAAFAPEKRLVIIGAGWIGLEVAASARQAGLEVTVLDRGPAPMQALLGDELSAYLQRLHESHGVDIRNGIEVQEITPDSVLADGEEFPADIVLAAIGVEPETALAESAGLGVSDGIIADVSLRSTDPQVWAAGDVAKATHALYGPLRVEHWDNAIRQGKAAARAMLGQEVRYDWQPYFFTDQFEFSMEYVGHSRPHDEVVVRGNLSDNEFIAYWLGGDEGRTVTAAMNVGIWDVNDQLRELIGTTVDPATLTDLR</sequence>
<dbReference type="Pfam" id="PF14759">
    <property type="entry name" value="Reductase_C"/>
    <property type="match status" value="1"/>
</dbReference>
<evidence type="ECO:0000256" key="4">
    <source>
        <dbReference type="ARBA" id="ARBA00023002"/>
    </source>
</evidence>
<dbReference type="Gene3D" id="3.50.50.60">
    <property type="entry name" value="FAD/NAD(P)-binding domain"/>
    <property type="match status" value="2"/>
</dbReference>
<dbReference type="RefSeq" id="WP_133754197.1">
    <property type="nucleotide sequence ID" value="NZ_CP171129.1"/>
</dbReference>
<dbReference type="GO" id="GO:0051213">
    <property type="term" value="F:dioxygenase activity"/>
    <property type="evidence" value="ECO:0007669"/>
    <property type="project" value="UniProtKB-KW"/>
</dbReference>
<dbReference type="PRINTS" id="PR00368">
    <property type="entry name" value="FADPNR"/>
</dbReference>
<comment type="caution">
    <text evidence="7">The sequence shown here is derived from an EMBL/GenBank/DDBJ whole genome shotgun (WGS) entry which is preliminary data.</text>
</comment>
<dbReference type="GO" id="GO:0005737">
    <property type="term" value="C:cytoplasm"/>
    <property type="evidence" value="ECO:0007669"/>
    <property type="project" value="TreeGrafter"/>
</dbReference>
<organism evidence="7 8">
    <name type="scientific">Naumannella halotolerans</name>
    <dbReference type="NCBI Taxonomy" id="993414"/>
    <lineage>
        <taxon>Bacteria</taxon>
        <taxon>Bacillati</taxon>
        <taxon>Actinomycetota</taxon>
        <taxon>Actinomycetes</taxon>
        <taxon>Propionibacteriales</taxon>
        <taxon>Propionibacteriaceae</taxon>
        <taxon>Naumannella</taxon>
    </lineage>
</organism>
<dbReference type="Pfam" id="PF07992">
    <property type="entry name" value="Pyr_redox_2"/>
    <property type="match status" value="1"/>
</dbReference>
<dbReference type="PANTHER" id="PTHR43557">
    <property type="entry name" value="APOPTOSIS-INDUCING FACTOR 1"/>
    <property type="match status" value="1"/>
</dbReference>
<dbReference type="EMBL" id="SOAW01000001">
    <property type="protein sequence ID" value="TDT33735.1"/>
    <property type="molecule type" value="Genomic_DNA"/>
</dbReference>
<dbReference type="PRINTS" id="PR00469">
    <property type="entry name" value="PNDRDTASEII"/>
</dbReference>
<gene>
    <name evidence="7" type="ORF">CLV29_1364</name>
</gene>